<evidence type="ECO:0000256" key="1">
    <source>
        <dbReference type="ARBA" id="ARBA00004123"/>
    </source>
</evidence>
<dbReference type="InterPro" id="IPR036895">
    <property type="entry name" value="Uracil-DNA_glycosylase-like_sf"/>
</dbReference>
<keyword evidence="6" id="KW-0234">DNA repair</keyword>
<dbReference type="GO" id="GO:0006284">
    <property type="term" value="P:base-excision repair"/>
    <property type="evidence" value="ECO:0007669"/>
    <property type="project" value="InterPro"/>
</dbReference>
<evidence type="ECO:0000256" key="7">
    <source>
        <dbReference type="ARBA" id="ARBA00023242"/>
    </source>
</evidence>
<dbReference type="RefSeq" id="XP_014471233.1">
    <property type="nucleotide sequence ID" value="XM_014615747.1"/>
</dbReference>
<dbReference type="GO" id="GO:0005634">
    <property type="term" value="C:nucleus"/>
    <property type="evidence" value="ECO:0007669"/>
    <property type="project" value="UniProtKB-SubCell"/>
</dbReference>
<accession>A0A6P3WYM9</accession>
<dbReference type="Proteomes" id="UP000515204">
    <property type="component" value="Unplaced"/>
</dbReference>
<dbReference type="SUPFAM" id="SSF52141">
    <property type="entry name" value="Uracil-DNA glycosylase-like"/>
    <property type="match status" value="1"/>
</dbReference>
<evidence type="ECO:0000259" key="9">
    <source>
        <dbReference type="Pfam" id="PF03167"/>
    </source>
</evidence>
<keyword evidence="10" id="KW-1185">Reference proteome</keyword>
<dbReference type="PANTHER" id="PTHR13235">
    <property type="entry name" value="SINGLE-STRAND SELECTIVE MONOFUNCTIONAL URACIL DNA GLYCOSYLASE"/>
    <property type="match status" value="1"/>
</dbReference>
<dbReference type="Gene3D" id="3.40.470.10">
    <property type="entry name" value="Uracil-DNA glycosylase-like domain"/>
    <property type="match status" value="1"/>
</dbReference>
<dbReference type="GO" id="GO:0003677">
    <property type="term" value="F:DNA binding"/>
    <property type="evidence" value="ECO:0007669"/>
    <property type="project" value="UniProtKB-KW"/>
</dbReference>
<sequence length="305" mass="34486">MPRQKRMASEDAPVNPRTKRLKRADADSPKLNDEAPADLDAERNAEENGDTVAHTISESIAEKLLSIEKQLSAEVQRITFQSVVRYIYNPLEYAFDPHAMYVRKYCNGPKKVIFLGINPGPWGMSQTGVPFGEVTMVRDWLKISGSVGTPPKEHPDRKITGFQCRRSEPSGRRLWGLFKKLCGSPENFFQNAYVHNYCPLAFLNDRACNVTPAELKGEGIQLLHRICDKALVDVVRLLNAEFIVGIGKYAETRAQLALKTRNLNVKVMYLPHPSPRAAGNTNWDEKAMQQLNELKLEKFFETVNI</sequence>
<keyword evidence="7" id="KW-0539">Nucleus</keyword>
<dbReference type="KEGG" id="dqu:106742615"/>
<evidence type="ECO:0000256" key="6">
    <source>
        <dbReference type="ARBA" id="ARBA00023204"/>
    </source>
</evidence>
<dbReference type="CDD" id="cd19374">
    <property type="entry name" value="UDG-F3_SMUG1-like"/>
    <property type="match status" value="1"/>
</dbReference>
<dbReference type="FunFam" id="3.40.470.10:FF:000005">
    <property type="entry name" value="Single-strand selective monofunctional uracil DNA glycosylase"/>
    <property type="match status" value="1"/>
</dbReference>
<dbReference type="GO" id="GO:0000703">
    <property type="term" value="F:oxidized pyrimidine nucleobase lesion DNA N-glycosylase activity"/>
    <property type="evidence" value="ECO:0007669"/>
    <property type="project" value="TreeGrafter"/>
</dbReference>
<feature type="compositionally biased region" description="Basic and acidic residues" evidence="8">
    <location>
        <begin position="23"/>
        <end position="33"/>
    </location>
</feature>
<evidence type="ECO:0000313" key="10">
    <source>
        <dbReference type="Proteomes" id="UP000515204"/>
    </source>
</evidence>
<protein>
    <submittedName>
        <fullName evidence="11">Single-strand selective monofunctional uracil DNA glycosylase isoform X1</fullName>
    </submittedName>
</protein>
<reference evidence="11" key="1">
    <citation type="submission" date="2025-08" db="UniProtKB">
        <authorList>
            <consortium name="RefSeq"/>
        </authorList>
    </citation>
    <scope>IDENTIFICATION</scope>
</reference>
<keyword evidence="3" id="KW-0227">DNA damage</keyword>
<feature type="domain" description="Uracil-DNA glycosylase-like" evidence="9">
    <location>
        <begin position="105"/>
        <end position="290"/>
    </location>
</feature>
<comment type="subcellular location">
    <subcellularLocation>
        <location evidence="1">Nucleus</location>
    </subcellularLocation>
</comment>
<feature type="region of interest" description="Disordered" evidence="8">
    <location>
        <begin position="1"/>
        <end position="50"/>
    </location>
</feature>
<evidence type="ECO:0000313" key="11">
    <source>
        <dbReference type="RefSeq" id="XP_014471233.1"/>
    </source>
</evidence>
<evidence type="ECO:0000256" key="2">
    <source>
        <dbReference type="ARBA" id="ARBA00007889"/>
    </source>
</evidence>
<dbReference type="CTD" id="42078"/>
<name>A0A6P3WYM9_DINQU</name>
<evidence type="ECO:0000256" key="3">
    <source>
        <dbReference type="ARBA" id="ARBA00022763"/>
    </source>
</evidence>
<dbReference type="OrthoDB" id="408702at2759"/>
<organism evidence="10 11">
    <name type="scientific">Dinoponera quadriceps</name>
    <name type="common">South American ant</name>
    <dbReference type="NCBI Taxonomy" id="609295"/>
    <lineage>
        <taxon>Eukaryota</taxon>
        <taxon>Metazoa</taxon>
        <taxon>Ecdysozoa</taxon>
        <taxon>Arthropoda</taxon>
        <taxon>Hexapoda</taxon>
        <taxon>Insecta</taxon>
        <taxon>Pterygota</taxon>
        <taxon>Neoptera</taxon>
        <taxon>Endopterygota</taxon>
        <taxon>Hymenoptera</taxon>
        <taxon>Apocrita</taxon>
        <taxon>Aculeata</taxon>
        <taxon>Formicoidea</taxon>
        <taxon>Formicidae</taxon>
        <taxon>Ponerinae</taxon>
        <taxon>Ponerini</taxon>
        <taxon>Dinoponera</taxon>
    </lineage>
</organism>
<proteinExistence type="inferred from homology"/>
<evidence type="ECO:0000256" key="4">
    <source>
        <dbReference type="ARBA" id="ARBA00022801"/>
    </source>
</evidence>
<dbReference type="AlphaFoldDB" id="A0A6P3WYM9"/>
<dbReference type="PANTHER" id="PTHR13235:SF2">
    <property type="entry name" value="SINGLE-STRAND SELECTIVE MONOFUNCTIONAL URACIL DNA GLYCOSYLASE"/>
    <property type="match status" value="1"/>
</dbReference>
<dbReference type="InterPro" id="IPR005122">
    <property type="entry name" value="Uracil-DNA_glycosylase-like"/>
</dbReference>
<comment type="similarity">
    <text evidence="2">Belongs to the uracil-DNA glycosylase (UDG) superfamily. SMUG1 family.</text>
</comment>
<dbReference type="InterPro" id="IPR039134">
    <property type="entry name" value="SMUG1"/>
</dbReference>
<gene>
    <name evidence="11" type="primary">LOC106742615</name>
</gene>
<dbReference type="Pfam" id="PF03167">
    <property type="entry name" value="UDG"/>
    <property type="match status" value="1"/>
</dbReference>
<evidence type="ECO:0000256" key="5">
    <source>
        <dbReference type="ARBA" id="ARBA00023125"/>
    </source>
</evidence>
<keyword evidence="4" id="KW-0378">Hydrolase</keyword>
<evidence type="ECO:0000256" key="8">
    <source>
        <dbReference type="SAM" id="MobiDB-lite"/>
    </source>
</evidence>
<keyword evidence="5" id="KW-0238">DNA-binding</keyword>
<dbReference type="GO" id="GO:0017065">
    <property type="term" value="F:single-strand selective uracil DNA N-glycosylase activity"/>
    <property type="evidence" value="ECO:0007669"/>
    <property type="project" value="InterPro"/>
</dbReference>
<dbReference type="GeneID" id="106742615"/>